<name>A0A5B7HVY2_PORTR</name>
<dbReference type="EMBL" id="VSRR010038287">
    <property type="protein sequence ID" value="MPC74123.1"/>
    <property type="molecule type" value="Genomic_DNA"/>
</dbReference>
<dbReference type="Proteomes" id="UP000324222">
    <property type="component" value="Unassembled WGS sequence"/>
</dbReference>
<evidence type="ECO:0000313" key="3">
    <source>
        <dbReference type="Proteomes" id="UP000324222"/>
    </source>
</evidence>
<comment type="caution">
    <text evidence="2">The sequence shown here is derived from an EMBL/GenBank/DDBJ whole genome shotgun (WGS) entry which is preliminary data.</text>
</comment>
<proteinExistence type="predicted"/>
<protein>
    <submittedName>
        <fullName evidence="2">Uncharacterized protein</fullName>
    </submittedName>
</protein>
<evidence type="ECO:0000313" key="2">
    <source>
        <dbReference type="EMBL" id="MPC74123.1"/>
    </source>
</evidence>
<feature type="compositionally biased region" description="Polar residues" evidence="1">
    <location>
        <begin position="11"/>
        <end position="31"/>
    </location>
</feature>
<dbReference type="AlphaFoldDB" id="A0A5B7HVY2"/>
<reference evidence="2 3" key="1">
    <citation type="submission" date="2019-05" db="EMBL/GenBank/DDBJ databases">
        <title>Another draft genome of Portunus trituberculatus and its Hox gene families provides insights of decapod evolution.</title>
        <authorList>
            <person name="Jeong J.-H."/>
            <person name="Song I."/>
            <person name="Kim S."/>
            <person name="Choi T."/>
            <person name="Kim D."/>
            <person name="Ryu S."/>
            <person name="Kim W."/>
        </authorList>
    </citation>
    <scope>NUCLEOTIDE SEQUENCE [LARGE SCALE GENOMIC DNA]</scope>
    <source>
        <tissue evidence="2">Muscle</tissue>
    </source>
</reference>
<feature type="region of interest" description="Disordered" evidence="1">
    <location>
        <begin position="1"/>
        <end position="32"/>
    </location>
</feature>
<evidence type="ECO:0000256" key="1">
    <source>
        <dbReference type="SAM" id="MobiDB-lite"/>
    </source>
</evidence>
<organism evidence="2 3">
    <name type="scientific">Portunus trituberculatus</name>
    <name type="common">Swimming crab</name>
    <name type="synonym">Neptunus trituberculatus</name>
    <dbReference type="NCBI Taxonomy" id="210409"/>
    <lineage>
        <taxon>Eukaryota</taxon>
        <taxon>Metazoa</taxon>
        <taxon>Ecdysozoa</taxon>
        <taxon>Arthropoda</taxon>
        <taxon>Crustacea</taxon>
        <taxon>Multicrustacea</taxon>
        <taxon>Malacostraca</taxon>
        <taxon>Eumalacostraca</taxon>
        <taxon>Eucarida</taxon>
        <taxon>Decapoda</taxon>
        <taxon>Pleocyemata</taxon>
        <taxon>Brachyura</taxon>
        <taxon>Eubrachyura</taxon>
        <taxon>Portunoidea</taxon>
        <taxon>Portunidae</taxon>
        <taxon>Portuninae</taxon>
        <taxon>Portunus</taxon>
    </lineage>
</organism>
<sequence>MRRSESALTDEGSSAVRNLNSSTDNFTGKTRQTLRRNKPSICLGNFHLFGVAAKQVCRGIAGRKMLGRTGIVTSGYYESC</sequence>
<accession>A0A5B7HVY2</accession>
<keyword evidence="3" id="KW-1185">Reference proteome</keyword>
<gene>
    <name evidence="2" type="ORF">E2C01_068471</name>
</gene>